<sequence length="76" mass="8892">MPLRWIGEPDPADPRYQDLERRVNLALHGALYAALNSVLWFAQLLRHPWSHLSWFSLAWLLALLVHLAVVARRQVR</sequence>
<evidence type="ECO:0008006" key="4">
    <source>
        <dbReference type="Google" id="ProtNLM"/>
    </source>
</evidence>
<dbReference type="PATRIC" id="fig|1604020.3.peg.827"/>
<feature type="transmembrane region" description="Helical" evidence="1">
    <location>
        <begin position="25"/>
        <end position="45"/>
    </location>
</feature>
<keyword evidence="1" id="KW-0472">Membrane</keyword>
<protein>
    <recommendedName>
        <fullName evidence="4">2TM domain-containing protein</fullName>
    </recommendedName>
</protein>
<evidence type="ECO:0000313" key="3">
    <source>
        <dbReference type="Proteomes" id="UP000035067"/>
    </source>
</evidence>
<dbReference type="AlphaFoldDB" id="A0A0G2J4S6"/>
<keyword evidence="1" id="KW-0812">Transmembrane</keyword>
<dbReference type="Proteomes" id="UP000035067">
    <property type="component" value="Unassembled WGS sequence"/>
</dbReference>
<evidence type="ECO:0000313" key="2">
    <source>
        <dbReference type="EMBL" id="KKZ12075.1"/>
    </source>
</evidence>
<dbReference type="EMBL" id="JXQG01000030">
    <property type="protein sequence ID" value="KKZ12075.1"/>
    <property type="molecule type" value="Genomic_DNA"/>
</dbReference>
<proteinExistence type="predicted"/>
<feature type="transmembrane region" description="Helical" evidence="1">
    <location>
        <begin position="51"/>
        <end position="71"/>
    </location>
</feature>
<organism evidence="2 3">
    <name type="scientific">Candidatus Synechococcus spongiarum SP3</name>
    <dbReference type="NCBI Taxonomy" id="1604020"/>
    <lineage>
        <taxon>Bacteria</taxon>
        <taxon>Bacillati</taxon>
        <taxon>Cyanobacteriota</taxon>
        <taxon>Cyanophyceae</taxon>
        <taxon>Synechococcales</taxon>
        <taxon>Synechococcaceae</taxon>
        <taxon>Synechococcus</taxon>
    </lineage>
</organism>
<gene>
    <name evidence="2" type="ORF">TE42_05860</name>
</gene>
<keyword evidence="1" id="KW-1133">Transmembrane helix</keyword>
<reference evidence="2 3" key="1">
    <citation type="submission" date="2015-01" db="EMBL/GenBank/DDBJ databases">
        <title>Lifestyle Evolution in Cyanobacterial Symbionts of Sponges.</title>
        <authorList>
            <person name="Burgsdorf I."/>
            <person name="Slaby B.M."/>
            <person name="Handley K.M."/>
            <person name="Haber M."/>
            <person name="Blom J."/>
            <person name="Marshall C.W."/>
            <person name="Gilbert J.A."/>
            <person name="Hentschel U."/>
            <person name="Steindler L."/>
        </authorList>
    </citation>
    <scope>NUCLEOTIDE SEQUENCE [LARGE SCALE GENOMIC DNA]</scope>
    <source>
        <strain evidence="2">SP3</strain>
    </source>
</reference>
<name>A0A0G2J4S6_9SYNE</name>
<comment type="caution">
    <text evidence="2">The sequence shown here is derived from an EMBL/GenBank/DDBJ whole genome shotgun (WGS) entry which is preliminary data.</text>
</comment>
<evidence type="ECO:0000256" key="1">
    <source>
        <dbReference type="SAM" id="Phobius"/>
    </source>
</evidence>
<accession>A0A0G2J4S6</accession>